<feature type="DNA-binding region" description="H-T-H motif" evidence="4">
    <location>
        <begin position="35"/>
        <end position="54"/>
    </location>
</feature>
<keyword evidence="3" id="KW-0804">Transcription</keyword>
<keyword evidence="1" id="KW-0805">Transcription regulation</keyword>
<keyword evidence="2 4" id="KW-0238">DNA-binding</keyword>
<dbReference type="PANTHER" id="PTHR47506">
    <property type="entry name" value="TRANSCRIPTIONAL REGULATORY PROTEIN"/>
    <property type="match status" value="1"/>
</dbReference>
<feature type="domain" description="HTH tetR-type" evidence="5">
    <location>
        <begin position="12"/>
        <end position="72"/>
    </location>
</feature>
<evidence type="ECO:0000313" key="6">
    <source>
        <dbReference type="EMBL" id="OTP28049.1"/>
    </source>
</evidence>
<evidence type="ECO:0000313" key="7">
    <source>
        <dbReference type="Proteomes" id="UP000195024"/>
    </source>
</evidence>
<evidence type="ECO:0000256" key="1">
    <source>
        <dbReference type="ARBA" id="ARBA00023015"/>
    </source>
</evidence>
<name>A0A242L1R0_ENTMU</name>
<organism evidence="6 7">
    <name type="scientific">Enterococcus mundtii</name>
    <dbReference type="NCBI Taxonomy" id="53346"/>
    <lineage>
        <taxon>Bacteria</taxon>
        <taxon>Bacillati</taxon>
        <taxon>Bacillota</taxon>
        <taxon>Bacilli</taxon>
        <taxon>Lactobacillales</taxon>
        <taxon>Enterococcaceae</taxon>
        <taxon>Enterococcus</taxon>
    </lineage>
</organism>
<dbReference type="AlphaFoldDB" id="A0A242L1R0"/>
<dbReference type="Gene3D" id="1.10.10.60">
    <property type="entry name" value="Homeodomain-like"/>
    <property type="match status" value="1"/>
</dbReference>
<dbReference type="Proteomes" id="UP000195024">
    <property type="component" value="Unassembled WGS sequence"/>
</dbReference>
<comment type="caution">
    <text evidence="6">The sequence shown here is derived from an EMBL/GenBank/DDBJ whole genome shotgun (WGS) entry which is preliminary data.</text>
</comment>
<dbReference type="GO" id="GO:0003677">
    <property type="term" value="F:DNA binding"/>
    <property type="evidence" value="ECO:0007669"/>
    <property type="project" value="UniProtKB-UniRule"/>
</dbReference>
<dbReference type="Pfam" id="PF00440">
    <property type="entry name" value="TetR_N"/>
    <property type="match status" value="1"/>
</dbReference>
<dbReference type="PANTHER" id="PTHR47506:SF1">
    <property type="entry name" value="HTH-TYPE TRANSCRIPTIONAL REGULATOR YJDC"/>
    <property type="match status" value="1"/>
</dbReference>
<reference evidence="6 7" key="1">
    <citation type="submission" date="2017-05" db="EMBL/GenBank/DDBJ databases">
        <title>The Genome Sequence of Enterococcus mundtii 6B1_DIV0119.</title>
        <authorList>
            <consortium name="The Broad Institute Genomics Platform"/>
            <consortium name="The Broad Institute Genomic Center for Infectious Diseases"/>
            <person name="Earl A."/>
            <person name="Manson A."/>
            <person name="Schwartman J."/>
            <person name="Gilmore M."/>
            <person name="Abouelleil A."/>
            <person name="Cao P."/>
            <person name="Chapman S."/>
            <person name="Cusick C."/>
            <person name="Shea T."/>
            <person name="Young S."/>
            <person name="Neafsey D."/>
            <person name="Nusbaum C."/>
            <person name="Birren B."/>
        </authorList>
    </citation>
    <scope>NUCLEOTIDE SEQUENCE [LARGE SCALE GENOMIC DNA]</scope>
    <source>
        <strain evidence="6 7">6B1_DIV0119</strain>
    </source>
</reference>
<evidence type="ECO:0000256" key="2">
    <source>
        <dbReference type="ARBA" id="ARBA00023125"/>
    </source>
</evidence>
<dbReference type="PROSITE" id="PS50977">
    <property type="entry name" value="HTH_TETR_2"/>
    <property type="match status" value="1"/>
</dbReference>
<sequence length="135" mass="15068">MWHNQVMGRTREFNEEKVLLESAKVFAKNGYAGTSISQLVKATGLLRGSLYSAYYSKAGLFTTCFNYIAEYGVTDNGLLIDLLIIALLERTADDNEVKKVAQKVITALEEKNEGSIETIIADRIMRRGNLTDRGK</sequence>
<dbReference type="InterPro" id="IPR001647">
    <property type="entry name" value="HTH_TetR"/>
</dbReference>
<evidence type="ECO:0000256" key="3">
    <source>
        <dbReference type="ARBA" id="ARBA00023163"/>
    </source>
</evidence>
<evidence type="ECO:0000259" key="5">
    <source>
        <dbReference type="PROSITE" id="PS50977"/>
    </source>
</evidence>
<dbReference type="SUPFAM" id="SSF46689">
    <property type="entry name" value="Homeodomain-like"/>
    <property type="match status" value="1"/>
</dbReference>
<evidence type="ECO:0000256" key="4">
    <source>
        <dbReference type="PROSITE-ProRule" id="PRU00335"/>
    </source>
</evidence>
<dbReference type="EMBL" id="NGMS01000001">
    <property type="protein sequence ID" value="OTP28049.1"/>
    <property type="molecule type" value="Genomic_DNA"/>
</dbReference>
<gene>
    <name evidence="6" type="ORF">A5802_001788</name>
</gene>
<proteinExistence type="predicted"/>
<protein>
    <recommendedName>
        <fullName evidence="5">HTH tetR-type domain-containing protein</fullName>
    </recommendedName>
</protein>
<accession>A0A242L1R0</accession>
<dbReference type="InterPro" id="IPR009057">
    <property type="entry name" value="Homeodomain-like_sf"/>
</dbReference>